<dbReference type="CDD" id="cd00657">
    <property type="entry name" value="Ferritin_like"/>
    <property type="match status" value="1"/>
</dbReference>
<dbReference type="EMBL" id="DROM01000348">
    <property type="protein sequence ID" value="HHH13725.1"/>
    <property type="molecule type" value="Genomic_DNA"/>
</dbReference>
<evidence type="ECO:0000313" key="1">
    <source>
        <dbReference type="EMBL" id="HHH13725.1"/>
    </source>
</evidence>
<dbReference type="SUPFAM" id="SSF47240">
    <property type="entry name" value="Ferritin-like"/>
    <property type="match status" value="1"/>
</dbReference>
<protein>
    <submittedName>
        <fullName evidence="1">Ferritin-like domain-containing protein</fullName>
    </submittedName>
</protein>
<sequence>MPNLFELTTAALLESDLDGKLEQAERLAVLYRDGRLDVALRPQLPGTLEAGRPGRPVLVPPREVPKRRLGSAEGRAAMLHAIAHIEFNAINLALDAVVRFQQMPEAFRADWLRVAQEEVHHFRLVRGRLRDLGRDYGDFPAHDGLWALARETAADPLLRMALVPRVMEARGLDVTPGIMERFCAAGDRETVAVLEVILRDEIGHVEAGSRWFRHLCGERGLEPEKTYFELLGRHLGNRVSCPLHHEARRAAGFSHSELERLEQLCRR</sequence>
<proteinExistence type="predicted"/>
<name>A0A7C5N7M6_9GAMM</name>
<dbReference type="InterPro" id="IPR009078">
    <property type="entry name" value="Ferritin-like_SF"/>
</dbReference>
<dbReference type="PANTHER" id="PTHR42782:SF4">
    <property type="entry name" value="DUF455 DOMAIN-CONTAINING PROTEIN"/>
    <property type="match status" value="1"/>
</dbReference>
<dbReference type="PIRSF" id="PIRSF012318">
    <property type="entry name" value="UCP012318"/>
    <property type="match status" value="1"/>
</dbReference>
<gene>
    <name evidence="1" type="ORF">ENJ98_05765</name>
</gene>
<dbReference type="InterPro" id="IPR012347">
    <property type="entry name" value="Ferritin-like"/>
</dbReference>
<dbReference type="InterPro" id="IPR011197">
    <property type="entry name" value="UCP012318"/>
</dbReference>
<dbReference type="Proteomes" id="UP000886100">
    <property type="component" value="Unassembled WGS sequence"/>
</dbReference>
<dbReference type="InterPro" id="IPR007402">
    <property type="entry name" value="DUF455"/>
</dbReference>
<comment type="caution">
    <text evidence="1">The sequence shown here is derived from an EMBL/GenBank/DDBJ whole genome shotgun (WGS) entry which is preliminary data.</text>
</comment>
<reference evidence="1" key="1">
    <citation type="journal article" date="2020" name="mSystems">
        <title>Genome- and Community-Level Interaction Insights into Carbon Utilization and Element Cycling Functions of Hydrothermarchaeota in Hydrothermal Sediment.</title>
        <authorList>
            <person name="Zhou Z."/>
            <person name="Liu Y."/>
            <person name="Xu W."/>
            <person name="Pan J."/>
            <person name="Luo Z.H."/>
            <person name="Li M."/>
        </authorList>
    </citation>
    <scope>NUCLEOTIDE SEQUENCE [LARGE SCALE GENOMIC DNA]</scope>
    <source>
        <strain evidence="1">HyVt-535</strain>
    </source>
</reference>
<dbReference type="Pfam" id="PF04305">
    <property type="entry name" value="DUF455"/>
    <property type="match status" value="1"/>
</dbReference>
<dbReference type="Gene3D" id="1.20.1260.10">
    <property type="match status" value="1"/>
</dbReference>
<dbReference type="PANTHER" id="PTHR42782">
    <property type="entry name" value="SI:CH73-314G15.3"/>
    <property type="match status" value="1"/>
</dbReference>
<organism evidence="1">
    <name type="scientific">Thiolapillus brandeum</name>
    <dbReference type="NCBI Taxonomy" id="1076588"/>
    <lineage>
        <taxon>Bacteria</taxon>
        <taxon>Pseudomonadati</taxon>
        <taxon>Pseudomonadota</taxon>
        <taxon>Gammaproteobacteria</taxon>
        <taxon>Chromatiales</taxon>
        <taxon>Sedimenticolaceae</taxon>
        <taxon>Thiolapillus</taxon>
    </lineage>
</organism>
<dbReference type="AlphaFoldDB" id="A0A7C5N7M6"/>
<accession>A0A7C5N7M6</accession>